<dbReference type="PROSITE" id="PS00479">
    <property type="entry name" value="ZF_DAG_PE_1"/>
    <property type="match status" value="1"/>
</dbReference>
<feature type="region of interest" description="Disordered" evidence="6">
    <location>
        <begin position="862"/>
        <end position="899"/>
    </location>
</feature>
<feature type="compositionally biased region" description="Polar residues" evidence="6">
    <location>
        <begin position="408"/>
        <end position="417"/>
    </location>
</feature>
<evidence type="ECO:0000259" key="7">
    <source>
        <dbReference type="PROSITE" id="PS50023"/>
    </source>
</evidence>
<feature type="compositionally biased region" description="Polar residues" evidence="6">
    <location>
        <begin position="248"/>
        <end position="266"/>
    </location>
</feature>
<feature type="compositionally biased region" description="Basic and acidic residues" evidence="6">
    <location>
        <begin position="359"/>
        <end position="384"/>
    </location>
</feature>
<keyword evidence="4" id="KW-0440">LIM domain</keyword>
<dbReference type="PROSITE" id="PS50238">
    <property type="entry name" value="RHOGAP"/>
    <property type="match status" value="1"/>
</dbReference>
<feature type="region of interest" description="Disordered" evidence="6">
    <location>
        <begin position="187"/>
        <end position="325"/>
    </location>
</feature>
<feature type="compositionally biased region" description="Low complexity" evidence="6">
    <location>
        <begin position="194"/>
        <end position="212"/>
    </location>
</feature>
<gene>
    <name evidence="10" type="ORF">FA14DRAFT_124901</name>
</gene>
<feature type="region of interest" description="Disordered" evidence="6">
    <location>
        <begin position="462"/>
        <end position="543"/>
    </location>
</feature>
<dbReference type="Pfam" id="PF00412">
    <property type="entry name" value="LIM"/>
    <property type="match status" value="2"/>
</dbReference>
<evidence type="ECO:0000313" key="11">
    <source>
        <dbReference type="Proteomes" id="UP000245771"/>
    </source>
</evidence>
<dbReference type="GO" id="GO:0005096">
    <property type="term" value="F:GTPase activator activity"/>
    <property type="evidence" value="ECO:0007669"/>
    <property type="project" value="UniProtKB-KW"/>
</dbReference>
<evidence type="ECO:0000256" key="3">
    <source>
        <dbReference type="ARBA" id="ARBA00022833"/>
    </source>
</evidence>
<dbReference type="Gene3D" id="1.10.555.10">
    <property type="entry name" value="Rho GTPase activation protein"/>
    <property type="match status" value="1"/>
</dbReference>
<dbReference type="PANTHER" id="PTHR46075">
    <property type="entry name" value="CHIMERIN FAMILY MEMBER"/>
    <property type="match status" value="1"/>
</dbReference>
<dbReference type="PROSITE" id="PS00478">
    <property type="entry name" value="LIM_DOMAIN_1"/>
    <property type="match status" value="2"/>
</dbReference>
<dbReference type="STRING" id="1280837.A0A316V9F0"/>
<evidence type="ECO:0000256" key="4">
    <source>
        <dbReference type="PROSITE-ProRule" id="PRU00125"/>
    </source>
</evidence>
<dbReference type="InterPro" id="IPR000198">
    <property type="entry name" value="RhoGAP_dom"/>
</dbReference>
<feature type="domain" description="Rho-GAP" evidence="9">
    <location>
        <begin position="977"/>
        <end position="1171"/>
    </location>
</feature>
<feature type="region of interest" description="Disordered" evidence="6">
    <location>
        <begin position="359"/>
        <end position="431"/>
    </location>
</feature>
<evidence type="ECO:0000313" key="10">
    <source>
        <dbReference type="EMBL" id="PWN34217.1"/>
    </source>
</evidence>
<reference evidence="10 11" key="1">
    <citation type="journal article" date="2018" name="Mol. Biol. Evol.">
        <title>Broad Genomic Sampling Reveals a Smut Pathogenic Ancestry of the Fungal Clade Ustilaginomycotina.</title>
        <authorList>
            <person name="Kijpornyongpan T."/>
            <person name="Mondo S.J."/>
            <person name="Barry K."/>
            <person name="Sandor L."/>
            <person name="Lee J."/>
            <person name="Lipzen A."/>
            <person name="Pangilinan J."/>
            <person name="LaButti K."/>
            <person name="Hainaut M."/>
            <person name="Henrissat B."/>
            <person name="Grigoriev I.V."/>
            <person name="Spatafora J.W."/>
            <person name="Aime M.C."/>
        </authorList>
    </citation>
    <scope>NUCLEOTIDE SEQUENCE [LARGE SCALE GENOMIC DNA]</scope>
    <source>
        <strain evidence="10 11">MCA 3882</strain>
    </source>
</reference>
<dbReference type="Pfam" id="PF00620">
    <property type="entry name" value="RhoGAP"/>
    <property type="match status" value="1"/>
</dbReference>
<dbReference type="FunFam" id="1.10.555.10:FF:000043">
    <property type="entry name" value="Rho GTPase activator Rga"/>
    <property type="match status" value="1"/>
</dbReference>
<dbReference type="PROSITE" id="PS50023">
    <property type="entry name" value="LIM_DOMAIN_2"/>
    <property type="match status" value="1"/>
</dbReference>
<dbReference type="PANTHER" id="PTHR46075:SF2">
    <property type="entry name" value="RHO GTPASE ACTIVATING PROTEIN AT 5A, ISOFORM A"/>
    <property type="match status" value="1"/>
</dbReference>
<dbReference type="Proteomes" id="UP000245771">
    <property type="component" value="Unassembled WGS sequence"/>
</dbReference>
<evidence type="ECO:0000256" key="2">
    <source>
        <dbReference type="ARBA" id="ARBA00022723"/>
    </source>
</evidence>
<dbReference type="CDD" id="cd00159">
    <property type="entry name" value="RhoGAP"/>
    <property type="match status" value="1"/>
</dbReference>
<feature type="compositionally biased region" description="Polar residues" evidence="6">
    <location>
        <begin position="214"/>
        <end position="225"/>
    </location>
</feature>
<dbReference type="InParanoid" id="A0A316V9F0"/>
<feature type="compositionally biased region" description="Low complexity" evidence="6">
    <location>
        <begin position="236"/>
        <end position="247"/>
    </location>
</feature>
<dbReference type="SMART" id="SM00109">
    <property type="entry name" value="C1"/>
    <property type="match status" value="1"/>
</dbReference>
<feature type="compositionally biased region" description="Basic and acidic residues" evidence="6">
    <location>
        <begin position="393"/>
        <end position="402"/>
    </location>
</feature>
<dbReference type="CDD" id="cd08368">
    <property type="entry name" value="LIM"/>
    <property type="match status" value="1"/>
</dbReference>
<feature type="compositionally biased region" description="Polar residues" evidence="6">
    <location>
        <begin position="874"/>
        <end position="885"/>
    </location>
</feature>
<feature type="domain" description="LIM zinc-binding" evidence="7">
    <location>
        <begin position="62"/>
        <end position="130"/>
    </location>
</feature>
<dbReference type="SUPFAM" id="SSF57889">
    <property type="entry name" value="Cysteine-rich domain"/>
    <property type="match status" value="1"/>
</dbReference>
<name>A0A316V9F0_9BASI</name>
<dbReference type="GO" id="GO:0046872">
    <property type="term" value="F:metal ion binding"/>
    <property type="evidence" value="ECO:0007669"/>
    <property type="project" value="UniProtKB-KW"/>
</dbReference>
<evidence type="ECO:0000256" key="1">
    <source>
        <dbReference type="ARBA" id="ARBA00022468"/>
    </source>
</evidence>
<proteinExistence type="predicted"/>
<dbReference type="RefSeq" id="XP_025354519.1">
    <property type="nucleotide sequence ID" value="XM_025496671.1"/>
</dbReference>
<dbReference type="OrthoDB" id="79452at2759"/>
<dbReference type="InterPro" id="IPR051854">
    <property type="entry name" value="Rho-type_GAP"/>
</dbReference>
<feature type="coiled-coil region" evidence="5">
    <location>
        <begin position="547"/>
        <end position="574"/>
    </location>
</feature>
<feature type="compositionally biased region" description="Polar residues" evidence="6">
    <location>
        <begin position="464"/>
        <end position="474"/>
    </location>
</feature>
<evidence type="ECO:0000256" key="5">
    <source>
        <dbReference type="SAM" id="Coils"/>
    </source>
</evidence>
<dbReference type="Gene3D" id="2.10.110.10">
    <property type="entry name" value="Cysteine Rich Protein"/>
    <property type="match status" value="2"/>
</dbReference>
<dbReference type="Gene3D" id="3.30.60.20">
    <property type="match status" value="1"/>
</dbReference>
<dbReference type="InterPro" id="IPR046349">
    <property type="entry name" value="C1-like_sf"/>
</dbReference>
<feature type="compositionally biased region" description="Polar residues" evidence="6">
    <location>
        <begin position="297"/>
        <end position="313"/>
    </location>
</feature>
<dbReference type="Pfam" id="PF00130">
    <property type="entry name" value="C1_1"/>
    <property type="match status" value="1"/>
</dbReference>
<dbReference type="FunFam" id="2.10.110.10:FF:000160">
    <property type="entry name" value="Signal transducer, putative"/>
    <property type="match status" value="1"/>
</dbReference>
<dbReference type="FunCoup" id="A0A316V9F0">
    <property type="interactions" value="253"/>
</dbReference>
<dbReference type="SMART" id="SM00324">
    <property type="entry name" value="RhoGAP"/>
    <property type="match status" value="1"/>
</dbReference>
<dbReference type="InterPro" id="IPR002219">
    <property type="entry name" value="PKC_DAG/PE"/>
</dbReference>
<feature type="coiled-coil region" evidence="5">
    <location>
        <begin position="627"/>
        <end position="661"/>
    </location>
</feature>
<dbReference type="SMART" id="SM00132">
    <property type="entry name" value="LIM"/>
    <property type="match status" value="2"/>
</dbReference>
<dbReference type="InterPro" id="IPR001781">
    <property type="entry name" value="Znf_LIM"/>
</dbReference>
<accession>A0A316V9F0</accession>
<dbReference type="PROSITE" id="PS50081">
    <property type="entry name" value="ZF_DAG_PE_2"/>
    <property type="match status" value="1"/>
</dbReference>
<keyword evidence="1" id="KW-0343">GTPase activation</keyword>
<organism evidence="10 11">
    <name type="scientific">Meira miltonrushii</name>
    <dbReference type="NCBI Taxonomy" id="1280837"/>
    <lineage>
        <taxon>Eukaryota</taxon>
        <taxon>Fungi</taxon>
        <taxon>Dikarya</taxon>
        <taxon>Basidiomycota</taxon>
        <taxon>Ustilaginomycotina</taxon>
        <taxon>Exobasidiomycetes</taxon>
        <taxon>Exobasidiales</taxon>
        <taxon>Brachybasidiaceae</taxon>
        <taxon>Meira</taxon>
    </lineage>
</organism>
<keyword evidence="11" id="KW-1185">Reference proteome</keyword>
<dbReference type="InterPro" id="IPR008936">
    <property type="entry name" value="Rho_GTPase_activation_prot"/>
</dbReference>
<feature type="domain" description="Phorbol-ester/DAG-type" evidence="8">
    <location>
        <begin position="907"/>
        <end position="955"/>
    </location>
</feature>
<evidence type="ECO:0000259" key="8">
    <source>
        <dbReference type="PROSITE" id="PS50081"/>
    </source>
</evidence>
<feature type="region of interest" description="Disordered" evidence="6">
    <location>
        <begin position="33"/>
        <end position="52"/>
    </location>
</feature>
<feature type="compositionally biased region" description="Basic and acidic residues" evidence="6">
    <location>
        <begin position="526"/>
        <end position="537"/>
    </location>
</feature>
<keyword evidence="3 4" id="KW-0862">Zinc</keyword>
<keyword evidence="2 4" id="KW-0479">Metal-binding</keyword>
<dbReference type="EMBL" id="KZ819604">
    <property type="protein sequence ID" value="PWN34217.1"/>
    <property type="molecule type" value="Genomic_DNA"/>
</dbReference>
<dbReference type="GeneID" id="37018452"/>
<feature type="coiled-coil region" evidence="5">
    <location>
        <begin position="687"/>
        <end position="756"/>
    </location>
</feature>
<dbReference type="AlphaFoldDB" id="A0A316V9F0"/>
<feature type="compositionally biased region" description="Basic and acidic residues" evidence="6">
    <location>
        <begin position="501"/>
        <end position="517"/>
    </location>
</feature>
<dbReference type="SUPFAM" id="SSF48350">
    <property type="entry name" value="GTPase activation domain, GAP"/>
    <property type="match status" value="1"/>
</dbReference>
<dbReference type="GO" id="GO:0007165">
    <property type="term" value="P:signal transduction"/>
    <property type="evidence" value="ECO:0007669"/>
    <property type="project" value="InterPro"/>
</dbReference>
<evidence type="ECO:0000259" key="9">
    <source>
        <dbReference type="PROSITE" id="PS50238"/>
    </source>
</evidence>
<keyword evidence="5" id="KW-0175">Coiled coil</keyword>
<evidence type="ECO:0000256" key="6">
    <source>
        <dbReference type="SAM" id="MobiDB-lite"/>
    </source>
</evidence>
<feature type="compositionally biased region" description="Basic and acidic residues" evidence="6">
    <location>
        <begin position="419"/>
        <end position="431"/>
    </location>
</feature>
<protein>
    <submittedName>
        <fullName evidence="10">RhoGAP-domain-containing protein</fullName>
    </submittedName>
</protein>
<dbReference type="CDD" id="cd00029">
    <property type="entry name" value="C1"/>
    <property type="match status" value="1"/>
</dbReference>
<sequence length="1171" mass="127799">MAAVASSSPRTGEFGFHKQAGAQDGILPLHYHAGGSEPVNASNEDGGAPLDGFPADEELPEPICGGCKKMIDEESADAGVIHFATQLWHVDCFRCAKCKNPVTTDRDDILLLSDGHPICGQCNYSCQICNLPIMEEAIMTGDESYHASCFVCRSCRTPIAELVFAKTSQGIYCMKCHNQRVARSRRHAEKKRAAAALAAAGGSGTSNASITGTPDLNKTPTTPSGQPRLPPKDDATSSTSNAAANLSPYMQSSSSTNLGRPSSAGNGSKRPVNAPTPSAQRTTERRRDGPGRPSTAEPFSNDLTASVGSSSGISPRMNAQKLAQQSTLAKLEGNKPDSASPLLASAFEQAASTEKLKQLAERNKASGDADASKGSDSHASEKDQSSLNGSRNHAHDSLDRSSPKSGLLSVNQQSTADSVDGKIPKSTSKDSRLSRAFSFYDPDIIGLMDSFGKFDSYEDFSLDNDPTTGKSNANRKLEEPASDSHSNTPDLNDKAMQNAHDAQKGDTKKSKEAKEDPSSSLSKLSETMRKSIQKAHDGQVNMDTNVVENMLDELEATRDRMKTLQRKYERIRRASQQAAQGFSSAREEYEHEVQARYDAEAEMLNLKRQLHLQATKLAGVATEKDKHETLQRKNTEVKTSIKSMEKDLAKLQAERDLALAEIDTLHSVGKQAPSNSSQEETAKRDLVARFEGIKEKYRREIDGLSAERDALLIEIEELRQSRDVFADETTALNAKNEELNGTLALLQRRVEHAQVSDQTGSSQPASMPSTARAVHGGFGFGFGGAKNGKGSVSANATPTISDSMMTSQQAGFIPDTTEHYAISAPIPVTKVEAAPRKFKWMKAPKLTTDSARSAGQHIVAALPGVSPPVPPKSANASSSFGMQQQQHKDQSSDAQSHNGSGEIVVKEHLFQPFNVLRPIRCFACQKNMWGQSELKCQFCGQACHVRCLQNLPISCNQPFSRSDEASADSQGPPVFGRKLSDHLQEADGGSRRVPLVVEKCVEAVELQGMDYEGIYRKSGGTSQLKIIQQLFEKGQQFNLNDQDRFNDISAITSVLKNYFRELPEPLLTFELHERFIECVESKNKDQAQKRSTMRDLVHLLPTEHFDTLHFLIDHLYRVRLRADDNRMSSRNLGVVFGPTLMRSHDPAQEFAHMGGKAMTIEFMIDNSDLFD</sequence>